<dbReference type="Pfam" id="PF13480">
    <property type="entry name" value="Acetyltransf_6"/>
    <property type="match status" value="1"/>
</dbReference>
<dbReference type="EMBL" id="JBHUDC010000007">
    <property type="protein sequence ID" value="MFD1514292.1"/>
    <property type="molecule type" value="Genomic_DNA"/>
</dbReference>
<evidence type="ECO:0000313" key="3">
    <source>
        <dbReference type="Proteomes" id="UP001597187"/>
    </source>
</evidence>
<organism evidence="2 3">
    <name type="scientific">Halomarina rubra</name>
    <dbReference type="NCBI Taxonomy" id="2071873"/>
    <lineage>
        <taxon>Archaea</taxon>
        <taxon>Methanobacteriati</taxon>
        <taxon>Methanobacteriota</taxon>
        <taxon>Stenosarchaea group</taxon>
        <taxon>Halobacteria</taxon>
        <taxon>Halobacteriales</taxon>
        <taxon>Natronomonadaceae</taxon>
        <taxon>Halomarina</taxon>
    </lineage>
</organism>
<dbReference type="InterPro" id="IPR016181">
    <property type="entry name" value="Acyl_CoA_acyltransferase"/>
</dbReference>
<dbReference type="PANTHER" id="PTHR36174">
    <property type="entry name" value="LIPID II:GLYCINE GLYCYLTRANSFERASE"/>
    <property type="match status" value="1"/>
</dbReference>
<comment type="caution">
    <text evidence="2">The sequence shown here is derived from an EMBL/GenBank/DDBJ whole genome shotgun (WGS) entry which is preliminary data.</text>
</comment>
<proteinExistence type="predicted"/>
<evidence type="ECO:0000259" key="1">
    <source>
        <dbReference type="Pfam" id="PF13480"/>
    </source>
</evidence>
<dbReference type="GO" id="GO:0016746">
    <property type="term" value="F:acyltransferase activity"/>
    <property type="evidence" value="ECO:0007669"/>
    <property type="project" value="UniProtKB-KW"/>
</dbReference>
<dbReference type="Proteomes" id="UP001597187">
    <property type="component" value="Unassembled WGS sequence"/>
</dbReference>
<protein>
    <submittedName>
        <fullName evidence="2">GNAT family N-acetyltransferase</fullName>
        <ecNumber evidence="2">2.3.1.-</ecNumber>
    </submittedName>
</protein>
<keyword evidence="2" id="KW-0808">Transferase</keyword>
<dbReference type="AlphaFoldDB" id="A0ABD6AXJ4"/>
<dbReference type="EC" id="2.3.1.-" evidence="2"/>
<sequence>MEVESISIDEWASERSSSEVSVFHRPETLRVIDRHVSGDIDIFAGYNGDRLVGVFPVNTRNNAVGSIVTSPPPGLGLPHQGPILLPASPKQRKREKLNQTFTAAVLERLSTESSFSLLRAICLPEHTDPRPFQWEGLDVETRFTYRLDVGDRTADEVKQGFSRSLRREIGAATEEPITVDTEGIDGARLIYEDCAERYAEQDRTYSLTWSFVRDLLVSLGDHTRVFVSRGPDDEYLGGIIVIYSDTTAYFWQGGVRHTFGDATTNSFLHWEIISDLLENPEYEHITQYDLFGANTARLCEYKSKFGGQLVPYYVVESAGPGMTVAKSAYGLVGRLGTLAENEWSNRTASESD</sequence>
<dbReference type="RefSeq" id="WP_250874266.1">
    <property type="nucleotide sequence ID" value="NZ_JALXFV010000007.1"/>
</dbReference>
<name>A0ABD6AXJ4_9EURY</name>
<dbReference type="PANTHER" id="PTHR36174:SF1">
    <property type="entry name" value="LIPID II:GLYCINE GLYCYLTRANSFERASE"/>
    <property type="match status" value="1"/>
</dbReference>
<dbReference type="InterPro" id="IPR038740">
    <property type="entry name" value="BioF2-like_GNAT_dom"/>
</dbReference>
<evidence type="ECO:0000313" key="2">
    <source>
        <dbReference type="EMBL" id="MFD1514292.1"/>
    </source>
</evidence>
<keyword evidence="2" id="KW-0012">Acyltransferase</keyword>
<dbReference type="InterPro" id="IPR050644">
    <property type="entry name" value="PG_Glycine_Bridge_Synth"/>
</dbReference>
<dbReference type="SUPFAM" id="SSF55729">
    <property type="entry name" value="Acyl-CoA N-acyltransferases (Nat)"/>
    <property type="match status" value="1"/>
</dbReference>
<dbReference type="Gene3D" id="3.40.630.30">
    <property type="match status" value="1"/>
</dbReference>
<accession>A0ABD6AXJ4</accession>
<keyword evidence="3" id="KW-1185">Reference proteome</keyword>
<reference evidence="2 3" key="1">
    <citation type="journal article" date="2019" name="Int. J. Syst. Evol. Microbiol.">
        <title>The Global Catalogue of Microorganisms (GCM) 10K type strain sequencing project: providing services to taxonomists for standard genome sequencing and annotation.</title>
        <authorList>
            <consortium name="The Broad Institute Genomics Platform"/>
            <consortium name="The Broad Institute Genome Sequencing Center for Infectious Disease"/>
            <person name="Wu L."/>
            <person name="Ma J."/>
        </authorList>
    </citation>
    <scope>NUCLEOTIDE SEQUENCE [LARGE SCALE GENOMIC DNA]</scope>
    <source>
        <strain evidence="2 3">CGMCC 1.12563</strain>
    </source>
</reference>
<feature type="domain" description="BioF2-like acetyltransferase" evidence="1">
    <location>
        <begin position="163"/>
        <end position="302"/>
    </location>
</feature>
<gene>
    <name evidence="2" type="ORF">ACFSBT_13500</name>
</gene>